<dbReference type="SUPFAM" id="SSF46894">
    <property type="entry name" value="C-terminal effector domain of the bipartite response regulators"/>
    <property type="match status" value="1"/>
</dbReference>
<dbReference type="CDD" id="cd06170">
    <property type="entry name" value="LuxR_C_like"/>
    <property type="match status" value="1"/>
</dbReference>
<keyword evidence="2" id="KW-0238">DNA-binding</keyword>
<dbReference type="PANTHER" id="PTHR44688">
    <property type="entry name" value="DNA-BINDING TRANSCRIPTIONAL ACTIVATOR DEVR_DOSR"/>
    <property type="match status" value="1"/>
</dbReference>
<dbReference type="InterPro" id="IPR000792">
    <property type="entry name" value="Tscrpt_reg_LuxR_C"/>
</dbReference>
<protein>
    <recommendedName>
        <fullName evidence="8">HTH luxR-type domain-containing protein</fullName>
    </recommendedName>
</protein>
<dbReference type="Pfam" id="PF01590">
    <property type="entry name" value="GAF"/>
    <property type="match status" value="1"/>
</dbReference>
<dbReference type="Gene3D" id="1.10.10.10">
    <property type="entry name" value="Winged helix-like DNA-binding domain superfamily/Winged helix DNA-binding domain"/>
    <property type="match status" value="2"/>
</dbReference>
<gene>
    <name evidence="7" type="ORF">NOCA2300045</name>
</gene>
<dbReference type="InterPro" id="IPR005561">
    <property type="entry name" value="ANTAR"/>
</dbReference>
<evidence type="ECO:0000259" key="6">
    <source>
        <dbReference type="PROSITE" id="PS50921"/>
    </source>
</evidence>
<dbReference type="AlphaFoldDB" id="A0A2P2C1C1"/>
<dbReference type="InterPro" id="IPR003018">
    <property type="entry name" value="GAF"/>
</dbReference>
<evidence type="ECO:0000256" key="3">
    <source>
        <dbReference type="ARBA" id="ARBA00023163"/>
    </source>
</evidence>
<evidence type="ECO:0000256" key="2">
    <source>
        <dbReference type="ARBA" id="ARBA00023125"/>
    </source>
</evidence>
<dbReference type="InterPro" id="IPR029016">
    <property type="entry name" value="GAF-like_dom_sf"/>
</dbReference>
<keyword evidence="3" id="KW-0804">Transcription</keyword>
<sequence>MPHRMPALEQAYAAIAATQTFPEFLQAAEAAVLAMGGVGMSVGVLRGDRVVIVYRGAHSPVLEHLDSVSATGFTPGPSAMRTGEPVYLSNQAVTIHQFPASSERVSRLEFQAAACLPLQSGTSPLGFLVAHYRSERDFDDFVRQQFATLAATCSGALDRLIATPRRLAATDPGDSQDGAAHVRLARESHAKVEQATGILIERCDLSASAAAVAVEAMAAESGLPIAEVARLLVGRRRIPRLTASAEMARATRRRPSVKLVGGQPPAVNGALATPEGEGTALSERESELMSLITAGCTNREIAARMYLSINSVKTYIRSAYRKVGVTNRAQAVLWGVRNGHLPESAELAADAGEPAVPAAVKPLEPLGQG</sequence>
<evidence type="ECO:0000259" key="5">
    <source>
        <dbReference type="PROSITE" id="PS50043"/>
    </source>
</evidence>
<organism evidence="7">
    <name type="scientific">metagenome</name>
    <dbReference type="NCBI Taxonomy" id="256318"/>
    <lineage>
        <taxon>unclassified sequences</taxon>
        <taxon>metagenomes</taxon>
    </lineage>
</organism>
<feature type="region of interest" description="Disordered" evidence="4">
    <location>
        <begin position="252"/>
        <end position="276"/>
    </location>
</feature>
<evidence type="ECO:0000256" key="1">
    <source>
        <dbReference type="ARBA" id="ARBA00023015"/>
    </source>
</evidence>
<dbReference type="PROSITE" id="PS00622">
    <property type="entry name" value="HTH_LUXR_1"/>
    <property type="match status" value="1"/>
</dbReference>
<dbReference type="Pfam" id="PF00196">
    <property type="entry name" value="GerE"/>
    <property type="match status" value="1"/>
</dbReference>
<dbReference type="GO" id="GO:0003723">
    <property type="term" value="F:RNA binding"/>
    <property type="evidence" value="ECO:0007669"/>
    <property type="project" value="InterPro"/>
</dbReference>
<dbReference type="SMART" id="SM00421">
    <property type="entry name" value="HTH_LUXR"/>
    <property type="match status" value="1"/>
</dbReference>
<feature type="domain" description="HTH luxR-type" evidence="5">
    <location>
        <begin position="274"/>
        <end position="339"/>
    </location>
</feature>
<feature type="domain" description="ANTAR" evidence="6">
    <location>
        <begin position="172"/>
        <end position="233"/>
    </location>
</feature>
<evidence type="ECO:0000256" key="4">
    <source>
        <dbReference type="SAM" id="MobiDB-lite"/>
    </source>
</evidence>
<dbReference type="InterPro" id="IPR036388">
    <property type="entry name" value="WH-like_DNA-bd_sf"/>
</dbReference>
<reference evidence="7" key="1">
    <citation type="submission" date="2015-08" db="EMBL/GenBank/DDBJ databases">
        <authorList>
            <person name="Babu N.S."/>
            <person name="Beckwith C.J."/>
            <person name="Beseler K.G."/>
            <person name="Brison A."/>
            <person name="Carone J.V."/>
            <person name="Caskin T.P."/>
            <person name="Diamond M."/>
            <person name="Durham M.E."/>
            <person name="Foxe J.M."/>
            <person name="Go M."/>
            <person name="Henderson B.A."/>
            <person name="Jones I.B."/>
            <person name="McGettigan J.A."/>
            <person name="Micheletti S.J."/>
            <person name="Nasrallah M.E."/>
            <person name="Ortiz D."/>
            <person name="Piller C.R."/>
            <person name="Privatt S.R."/>
            <person name="Schneider S.L."/>
            <person name="Sharp S."/>
            <person name="Smith T.C."/>
            <person name="Stanton J.D."/>
            <person name="Ullery H.E."/>
            <person name="Wilson R.J."/>
            <person name="Serrano M.G."/>
            <person name="Buck G."/>
            <person name="Lee V."/>
            <person name="Wang Y."/>
            <person name="Carvalho R."/>
            <person name="Voegtly L."/>
            <person name="Shi R."/>
            <person name="Duckworth R."/>
            <person name="Johnson A."/>
            <person name="Loviza R."/>
            <person name="Walstead R."/>
            <person name="Shah Z."/>
            <person name="Kiflezghi M."/>
            <person name="Wade K."/>
            <person name="Ball S.L."/>
            <person name="Bradley K.W."/>
            <person name="Asai D.J."/>
            <person name="Bowman C.A."/>
            <person name="Russell D.A."/>
            <person name="Pope W.H."/>
            <person name="Jacobs-Sera D."/>
            <person name="Hendrix R.W."/>
            <person name="Hatfull G.F."/>
        </authorList>
    </citation>
    <scope>NUCLEOTIDE SEQUENCE</scope>
</reference>
<dbReference type="PROSITE" id="PS50921">
    <property type="entry name" value="ANTAR"/>
    <property type="match status" value="1"/>
</dbReference>
<dbReference type="SUPFAM" id="SSF55781">
    <property type="entry name" value="GAF domain-like"/>
    <property type="match status" value="1"/>
</dbReference>
<dbReference type="PANTHER" id="PTHR44688:SF16">
    <property type="entry name" value="DNA-BINDING TRANSCRIPTIONAL ACTIVATOR DEVR_DOSR"/>
    <property type="match status" value="1"/>
</dbReference>
<dbReference type="Pfam" id="PF03861">
    <property type="entry name" value="ANTAR"/>
    <property type="match status" value="1"/>
</dbReference>
<evidence type="ECO:0000313" key="7">
    <source>
        <dbReference type="EMBL" id="CUR55813.1"/>
    </source>
</evidence>
<dbReference type="InterPro" id="IPR016032">
    <property type="entry name" value="Sig_transdc_resp-reg_C-effctor"/>
</dbReference>
<dbReference type="SMART" id="SM01012">
    <property type="entry name" value="ANTAR"/>
    <property type="match status" value="1"/>
</dbReference>
<dbReference type="Gene3D" id="3.30.450.40">
    <property type="match status" value="1"/>
</dbReference>
<name>A0A2P2C1C1_9ZZZZ</name>
<dbReference type="EMBL" id="CZKA01000024">
    <property type="protein sequence ID" value="CUR55813.1"/>
    <property type="molecule type" value="Genomic_DNA"/>
</dbReference>
<dbReference type="PROSITE" id="PS50043">
    <property type="entry name" value="HTH_LUXR_2"/>
    <property type="match status" value="1"/>
</dbReference>
<evidence type="ECO:0008006" key="8">
    <source>
        <dbReference type="Google" id="ProtNLM"/>
    </source>
</evidence>
<dbReference type="GO" id="GO:0006355">
    <property type="term" value="P:regulation of DNA-templated transcription"/>
    <property type="evidence" value="ECO:0007669"/>
    <property type="project" value="InterPro"/>
</dbReference>
<proteinExistence type="predicted"/>
<accession>A0A2P2C1C1</accession>
<dbReference type="PRINTS" id="PR00038">
    <property type="entry name" value="HTHLUXR"/>
</dbReference>
<keyword evidence="1" id="KW-0805">Transcription regulation</keyword>
<dbReference type="GO" id="GO:0003677">
    <property type="term" value="F:DNA binding"/>
    <property type="evidence" value="ECO:0007669"/>
    <property type="project" value="UniProtKB-KW"/>
</dbReference>